<dbReference type="Proteomes" id="UP000663873">
    <property type="component" value="Unassembled WGS sequence"/>
</dbReference>
<proteinExistence type="predicted"/>
<feature type="non-terminal residue" evidence="1">
    <location>
        <position position="1"/>
    </location>
</feature>
<sequence>YITNKSKLLTDQVITDTNFKPRPELEKNVVHYKKSNLFTDEMEKIKYEAFVEFIKQQIFPSQQQVDKELSKESIKVLNDFIKKKKEELRTERIYEGLNAKHFQLISKLLQRITLYYHCFQLQLPLFESAPDLLKKIDENTVIAISTSTGSGK</sequence>
<gene>
    <name evidence="1" type="ORF">UJA718_LOCUS39323</name>
</gene>
<dbReference type="EMBL" id="CAJOBP010041506">
    <property type="protein sequence ID" value="CAF4758620.1"/>
    <property type="molecule type" value="Genomic_DNA"/>
</dbReference>
<comment type="caution">
    <text evidence="1">The sequence shown here is derived from an EMBL/GenBank/DDBJ whole genome shotgun (WGS) entry which is preliminary data.</text>
</comment>
<organism evidence="1 2">
    <name type="scientific">Rotaria socialis</name>
    <dbReference type="NCBI Taxonomy" id="392032"/>
    <lineage>
        <taxon>Eukaryota</taxon>
        <taxon>Metazoa</taxon>
        <taxon>Spiralia</taxon>
        <taxon>Gnathifera</taxon>
        <taxon>Rotifera</taxon>
        <taxon>Eurotatoria</taxon>
        <taxon>Bdelloidea</taxon>
        <taxon>Philodinida</taxon>
        <taxon>Philodinidae</taxon>
        <taxon>Rotaria</taxon>
    </lineage>
</organism>
<accession>A0A821M0P6</accession>
<evidence type="ECO:0000313" key="2">
    <source>
        <dbReference type="Proteomes" id="UP000663873"/>
    </source>
</evidence>
<evidence type="ECO:0000313" key="1">
    <source>
        <dbReference type="EMBL" id="CAF4758620.1"/>
    </source>
</evidence>
<dbReference type="AlphaFoldDB" id="A0A821M0P6"/>
<keyword evidence="2" id="KW-1185">Reference proteome</keyword>
<reference evidence="1" key="1">
    <citation type="submission" date="2021-02" db="EMBL/GenBank/DDBJ databases">
        <authorList>
            <person name="Nowell W R."/>
        </authorList>
    </citation>
    <scope>NUCLEOTIDE SEQUENCE</scope>
</reference>
<protein>
    <submittedName>
        <fullName evidence="1">Uncharacterized protein</fullName>
    </submittedName>
</protein>
<name>A0A821M0P6_9BILA</name>